<dbReference type="RefSeq" id="WP_135656580.1">
    <property type="nucleotide sequence ID" value="NZ_JAJUFJ010000010.1"/>
</dbReference>
<gene>
    <name evidence="6" type="ORF">CAGA_00700</name>
</gene>
<comment type="cofactor">
    <cofactor evidence="1">
        <name>FAD</name>
        <dbReference type="ChEBI" id="CHEBI:57692"/>
    </cofactor>
</comment>
<dbReference type="NCBIfam" id="TIGR00275">
    <property type="entry name" value="aminoacetone oxidase family FAD-binding enzyme"/>
    <property type="match status" value="1"/>
</dbReference>
<dbReference type="PANTHER" id="PTHR42887:SF2">
    <property type="entry name" value="OS12G0638800 PROTEIN"/>
    <property type="match status" value="1"/>
</dbReference>
<evidence type="ECO:0000313" key="7">
    <source>
        <dbReference type="Proteomes" id="UP000297714"/>
    </source>
</evidence>
<proteinExistence type="predicted"/>
<keyword evidence="7" id="KW-1185">Reference proteome</keyword>
<reference evidence="6 7" key="1">
    <citation type="submission" date="2019-04" db="EMBL/GenBank/DDBJ databases">
        <authorList>
            <person name="Poehlein A."/>
            <person name="Bengelsdorf F.R."/>
            <person name="Duerre P."/>
            <person name="Daniel R."/>
        </authorList>
    </citation>
    <scope>NUCLEOTIDE SEQUENCE [LARGE SCALE GENOMIC DNA]</scope>
    <source>
        <strain evidence="6 7">BS-1</strain>
    </source>
</reference>
<evidence type="ECO:0000256" key="1">
    <source>
        <dbReference type="ARBA" id="ARBA00001974"/>
    </source>
</evidence>
<evidence type="ECO:0000259" key="5">
    <source>
        <dbReference type="Pfam" id="PF22780"/>
    </source>
</evidence>
<keyword evidence="2" id="KW-0285">Flavoprotein</keyword>
<name>A0A4Z0YCK7_9FIRM</name>
<dbReference type="InterPro" id="IPR004792">
    <property type="entry name" value="BaiN-like"/>
</dbReference>
<evidence type="ECO:0000256" key="3">
    <source>
        <dbReference type="ARBA" id="ARBA00022827"/>
    </source>
</evidence>
<evidence type="ECO:0008006" key="8">
    <source>
        <dbReference type="Google" id="ProtNLM"/>
    </source>
</evidence>
<feature type="domain" description="RsdA/BaiN/AoA(So)-like insert" evidence="5">
    <location>
        <begin position="195"/>
        <end position="355"/>
    </location>
</feature>
<accession>A0A4Z0YCK7</accession>
<dbReference type="OrthoDB" id="9773233at2"/>
<dbReference type="Gene3D" id="2.40.30.10">
    <property type="entry name" value="Translation factors"/>
    <property type="match status" value="1"/>
</dbReference>
<dbReference type="Pfam" id="PF22780">
    <property type="entry name" value="HI0933_like_1st"/>
    <property type="match status" value="1"/>
</dbReference>
<dbReference type="InterPro" id="IPR055178">
    <property type="entry name" value="RsdA/BaiN/AoA(So)-like_dom"/>
</dbReference>
<dbReference type="AlphaFoldDB" id="A0A4Z0YCK7"/>
<feature type="domain" description="RsdA/BaiN/AoA(So)-like Rossmann fold-like" evidence="4">
    <location>
        <begin position="5"/>
        <end position="407"/>
    </location>
</feature>
<comment type="caution">
    <text evidence="6">The sequence shown here is derived from an EMBL/GenBank/DDBJ whole genome shotgun (WGS) entry which is preliminary data.</text>
</comment>
<dbReference type="Pfam" id="PF03486">
    <property type="entry name" value="HI0933_like"/>
    <property type="match status" value="1"/>
</dbReference>
<dbReference type="Proteomes" id="UP000297714">
    <property type="component" value="Unassembled WGS sequence"/>
</dbReference>
<dbReference type="Gene3D" id="3.50.50.60">
    <property type="entry name" value="FAD/NAD(P)-binding domain"/>
    <property type="match status" value="1"/>
</dbReference>
<dbReference type="InterPro" id="IPR023166">
    <property type="entry name" value="BaiN-like_dom_sf"/>
</dbReference>
<protein>
    <recommendedName>
        <fullName evidence="8">Ferredoxin--NADP reductase</fullName>
    </recommendedName>
</protein>
<evidence type="ECO:0000313" key="6">
    <source>
        <dbReference type="EMBL" id="TGJ77678.1"/>
    </source>
</evidence>
<organism evidence="6 7">
    <name type="scientific">Caproiciproducens galactitolivorans</name>
    <dbReference type="NCBI Taxonomy" id="642589"/>
    <lineage>
        <taxon>Bacteria</taxon>
        <taxon>Bacillati</taxon>
        <taxon>Bacillota</taxon>
        <taxon>Clostridia</taxon>
        <taxon>Eubacteriales</taxon>
        <taxon>Acutalibacteraceae</taxon>
        <taxon>Caproiciproducens</taxon>
    </lineage>
</organism>
<dbReference type="SUPFAM" id="SSF51905">
    <property type="entry name" value="FAD/NAD(P)-binding domain"/>
    <property type="match status" value="1"/>
</dbReference>
<dbReference type="Gene3D" id="1.10.8.260">
    <property type="entry name" value="HI0933 insert domain-like"/>
    <property type="match status" value="1"/>
</dbReference>
<dbReference type="PANTHER" id="PTHR42887">
    <property type="entry name" value="OS12G0638800 PROTEIN"/>
    <property type="match status" value="1"/>
</dbReference>
<dbReference type="InterPro" id="IPR057661">
    <property type="entry name" value="RsdA/BaiN/AoA(So)_Rossmann"/>
</dbReference>
<evidence type="ECO:0000259" key="4">
    <source>
        <dbReference type="Pfam" id="PF03486"/>
    </source>
</evidence>
<sequence length="420" mass="45139">MEYYDIGIIGGGAAGLMAAVCAAQECRKNRIPARIAVLEANPRVGKKLLATGNGRCNLTNRNLSAEHYHGDTDLAMPLFKKYTTQRIIDQFSSLGLLCREREEGRIYPNNLQASAVLDILRFQLEILGVKSLTDFHAATVKKSGATFTVHSQSGAVSAKRLIFACGGKAYPQFGSNGSGYPILKSLGHSLTELFPALVQVKTDPARAKPLKGARSAVCATLLAGGKPVKTVCGEVQFTENGLSGICIFELSRLVGELKAAKKLEIALDLLPDYTEEEVFAMLKALRETLGLMPAEELLGGCVNKLVGRGVIRAALRRIPRQANEYCTDDLKAIAKTVKDFRFEVTGTLSWKDAQVTAGGVPLKEVDENLQSRFCPGLYLAGELLNIDGDCGGFNLHWAWSTGMAAGTACALSLRKNKGGT</sequence>
<keyword evidence="3" id="KW-0274">FAD</keyword>
<evidence type="ECO:0000256" key="2">
    <source>
        <dbReference type="ARBA" id="ARBA00022630"/>
    </source>
</evidence>
<dbReference type="EMBL" id="SRMQ01000001">
    <property type="protein sequence ID" value="TGJ77678.1"/>
    <property type="molecule type" value="Genomic_DNA"/>
</dbReference>
<dbReference type="SUPFAM" id="SSF160996">
    <property type="entry name" value="HI0933 insert domain-like"/>
    <property type="match status" value="1"/>
</dbReference>
<dbReference type="InterPro" id="IPR036188">
    <property type="entry name" value="FAD/NAD-bd_sf"/>
</dbReference>